<accession>A0A8E2VLC7</accession>
<feature type="transmembrane region" description="Helical" evidence="1">
    <location>
        <begin position="199"/>
        <end position="223"/>
    </location>
</feature>
<evidence type="ECO:0000256" key="1">
    <source>
        <dbReference type="SAM" id="Phobius"/>
    </source>
</evidence>
<keyword evidence="1" id="KW-0472">Membrane</keyword>
<feature type="transmembrane region" description="Helical" evidence="1">
    <location>
        <begin position="40"/>
        <end position="58"/>
    </location>
</feature>
<evidence type="ECO:0000313" key="2">
    <source>
        <dbReference type="EMBL" id="PTW51009.1"/>
    </source>
</evidence>
<comment type="caution">
    <text evidence="2">The sequence shown here is derived from an EMBL/GenBank/DDBJ whole genome shotgun (WGS) entry which is preliminary data.</text>
</comment>
<feature type="transmembrane region" description="Helical" evidence="1">
    <location>
        <begin position="321"/>
        <end position="339"/>
    </location>
</feature>
<dbReference type="OrthoDB" id="9770040at2"/>
<feature type="transmembrane region" description="Helical" evidence="1">
    <location>
        <begin position="281"/>
        <end position="301"/>
    </location>
</feature>
<feature type="transmembrane region" description="Helical" evidence="1">
    <location>
        <begin position="163"/>
        <end position="187"/>
    </location>
</feature>
<keyword evidence="1" id="KW-1133">Transmembrane helix</keyword>
<dbReference type="Pfam" id="PF05940">
    <property type="entry name" value="NnrS"/>
    <property type="match status" value="1"/>
</dbReference>
<sequence>MTDAVPEIRPRRRGGRGASLTEIATGRLVRDVWLSPHRPFFALSALWAVLAVLWWRFGDRIGLPVPALGTTTLWHAHEMTVGVGGAAMAAYFLTAMPNWTGARRVTGRGLMVLAGLWALARLAAALGQVLPLAVVLAPGLAFYALFTAVYTRAVVSQRRWDRWAIPAAIAFLGLADAAFLATALGYLSFPGDAAMTRVLVLFFAIKVSIIAGTMAPAFIAGWVGRTGGRLPEVDPMASRAGLVLMLAAMVLTLGGAVTAGSALLIAAGAAQLWRMRHWRSVSAFGYAPALMLVLAFAWAPLGLALTGLAALVPLPWREADAVHALMMGAMSGLAFSIAARAAARRAGGLLRIGPVHKAGFALIWGAVWLRLAAPAVPSLYEPLLDATAVAFCAGWGLFLLGYIPSLRGPVINPVFNAGGHGHGHRHGHGQGHGHGNGHGCGCGGHGHGGQAQGGCGCGGHGGQAGRQGGCGCGGHDHGNAGSACGIGPSRRAGPFRMPGEA</sequence>
<name>A0A8E2VLC7_9RHOB</name>
<feature type="transmembrane region" description="Helical" evidence="1">
    <location>
        <begin position="79"/>
        <end position="99"/>
    </location>
</feature>
<dbReference type="AlphaFoldDB" id="A0A8E2VLC7"/>
<evidence type="ECO:0000313" key="3">
    <source>
        <dbReference type="Proteomes" id="UP000244037"/>
    </source>
</evidence>
<keyword evidence="3" id="KW-1185">Reference proteome</keyword>
<organism evidence="2 3">
    <name type="scientific">Rhodovulum kholense</name>
    <dbReference type="NCBI Taxonomy" id="453584"/>
    <lineage>
        <taxon>Bacteria</taxon>
        <taxon>Pseudomonadati</taxon>
        <taxon>Pseudomonadota</taxon>
        <taxon>Alphaproteobacteria</taxon>
        <taxon>Rhodobacterales</taxon>
        <taxon>Paracoccaceae</taxon>
        <taxon>Rhodovulum</taxon>
    </lineage>
</organism>
<feature type="transmembrane region" description="Helical" evidence="1">
    <location>
        <begin position="129"/>
        <end position="151"/>
    </location>
</feature>
<dbReference type="EMBL" id="QAYC01000003">
    <property type="protein sequence ID" value="PTW51009.1"/>
    <property type="molecule type" value="Genomic_DNA"/>
</dbReference>
<dbReference type="Proteomes" id="UP000244037">
    <property type="component" value="Unassembled WGS sequence"/>
</dbReference>
<reference evidence="2 3" key="1">
    <citation type="submission" date="2018-04" db="EMBL/GenBank/DDBJ databases">
        <title>Genomic Encyclopedia of Archaeal and Bacterial Type Strains, Phase II (KMG-II): from individual species to whole genera.</title>
        <authorList>
            <person name="Goeker M."/>
        </authorList>
    </citation>
    <scope>NUCLEOTIDE SEQUENCE [LARGE SCALE GENOMIC DNA]</scope>
    <source>
        <strain evidence="2 3">DSM 19783</strain>
    </source>
</reference>
<gene>
    <name evidence="2" type="ORF">C8N38_103245</name>
</gene>
<proteinExistence type="predicted"/>
<feature type="transmembrane region" description="Helical" evidence="1">
    <location>
        <begin position="243"/>
        <end position="269"/>
    </location>
</feature>
<keyword evidence="1" id="KW-0812">Transmembrane</keyword>
<dbReference type="RefSeq" id="WP_108024881.1">
    <property type="nucleotide sequence ID" value="NZ_QAYC01000003.1"/>
</dbReference>
<dbReference type="InterPro" id="IPR010266">
    <property type="entry name" value="NnrS"/>
</dbReference>
<protein>
    <submittedName>
        <fullName evidence="2">Uncharacterized protein involved in response to NO</fullName>
    </submittedName>
</protein>
<feature type="transmembrane region" description="Helical" evidence="1">
    <location>
        <begin position="386"/>
        <end position="403"/>
    </location>
</feature>